<organism evidence="1 2">
    <name type="scientific">Bacillus phage Flapjack</name>
    <dbReference type="NCBI Taxonomy" id="1983465"/>
    <lineage>
        <taxon>Viruses</taxon>
        <taxon>Duplodnaviria</taxon>
        <taxon>Heunggongvirae</taxon>
        <taxon>Uroviricota</taxon>
        <taxon>Caudoviricetes</taxon>
        <taxon>Herelleviridae</taxon>
        <taxon>Bastillevirinae</taxon>
        <taxon>Bequatrovirus</taxon>
        <taxon>Bequatrovirus spock</taxon>
    </lineage>
</organism>
<dbReference type="EMBL" id="KY888882">
    <property type="protein sequence ID" value="ARQ95042.1"/>
    <property type="molecule type" value="Genomic_DNA"/>
</dbReference>
<sequence>MRDSVLDEAYIQSLGASMAQTILEKLEPFEEMTPEEREDHNTKMYLKLYFDFFKDVYGENPKYDYTRDGNTINVTLYPDFSLDYIEVSVKLKENEDEEIS</sequence>
<evidence type="ECO:0000313" key="1">
    <source>
        <dbReference type="EMBL" id="ARQ95042.1"/>
    </source>
</evidence>
<gene>
    <name evidence="1" type="ORF">FLAPJACK_131</name>
</gene>
<proteinExistence type="predicted"/>
<accession>A0A1X9SFY0</accession>
<evidence type="ECO:0000313" key="2">
    <source>
        <dbReference type="Proteomes" id="UP000222741"/>
    </source>
</evidence>
<dbReference type="Proteomes" id="UP000222741">
    <property type="component" value="Segment"/>
</dbReference>
<protein>
    <submittedName>
        <fullName evidence="1">Uncharacterized protein</fullName>
    </submittedName>
</protein>
<name>A0A1X9SFY0_9CAUD</name>
<reference evidence="2" key="1">
    <citation type="submission" date="2017-04" db="EMBL/GenBank/DDBJ databases">
        <authorList>
            <person name="Abille Z."/>
            <person name="Afsharjavan R."/>
            <person name="Alms C.E."/>
            <person name="Anil A."/>
            <person name="Azuma E.A."/>
            <person name="Boateng D."/>
            <person name="Bowden K.V."/>
            <person name="Bui Q."/>
            <person name="Callaghan K.D."/>
            <person name="Canova P.N."/>
            <person name="Carter A.-G.V."/>
            <person name="Carty B."/>
            <person name="Choudhary A."/>
            <person name="Chugh K."/>
            <person name="Clark C.B."/>
            <person name="Clark J."/>
            <person name="Cortez R."/>
            <person name="Dalwadi R.M."/>
            <person name="Daou G."/>
            <person name="Das M."/>
            <person name="Dasari S."/>
            <person name="Davis E.H."/>
            <person name="Defreitas N."/>
            <person name="Demirji J."/>
            <person name="Endres C."/>
            <person name="Fakhar S."/>
            <person name="Feeley N."/>
            <person name="Flores D.C."/>
            <person name="Fowler A.R."/>
            <person name="George T."/>
            <person name="Greis H.L."/>
            <person name="Groleau D.L."/>
            <person name="Gulati J.K."/>
            <person name="Guzman W."/>
            <person name="Hallworth A.N."/>
            <person name="Hariri A."/>
            <person name="Haya V.N."/>
            <person name="Hoffman A.K."/>
            <person name="Horne B."/>
            <person name="Howard T."/>
            <person name="Iglesia A.J."/>
            <person name="Ijezie O.D."/>
            <person name="Incognito N.A."/>
            <person name="Inen J.A."/>
            <person name="Jaiswal A."/>
            <person name="Jezek R.A."/>
            <person name="Kawa A.C."/>
            <person name="Khan F."/>
            <person name="Khin A.C."/>
            <person name="Knapo J."/>
            <person name="Kong A.S."/>
            <person name="Le B.Q."/>
            <person name="Le Q.M."/>
            <person name="Le T.-H.M."/>
            <person name="Lee M."/>
            <person name="Lockwood J.L."/>
            <person name="Loto-Rojas G.S."/>
            <person name="Mantzavinos A."/>
            <person name="Martinez D.R."/>
            <person name="Meadows A.R."/>
            <person name="Mehr S."/>
            <person name="Mellon M.N."/>
            <person name="Memon S."/>
            <person name="Miller B."/>
            <person name="Min S."/>
            <person name="Mitchell L.M."/>
            <person name="Mohamed I.R."/>
            <person name="Mohammed F.O."/>
            <person name="More S."/>
            <person name="Muntaha S."/>
            <person name="Nadeem I."/>
            <person name="Ndjeumen-Njinguet A.S."/>
            <person name="Ng P."/>
            <person name="Ngu V.E."/>
            <person name="Nguyen B.N."/>
            <person name="OHern C.T."/>
            <person name="Oboh U.S."/>
            <person name="Pagano C.W."/>
            <person name="Panakal P.R."/>
            <person name="Park D.A."/>
            <person name="Parsana D."/>
            <person name="Patel P."/>
            <person name="Patel V.S."/>
            <person name="Patwardhan V.M."/>
            <person name="Pawar S.D."/>
            <person name="Payne V.R."/>
            <person name="Petricel I.M."/>
            <person name="Phillips C."/>
            <person name="Puglisi K.M."/>
            <person name="Ramaprasad G."/>
            <person name="Raza A.S."/>
            <person name="Rivera-Oven A.G."/>
            <person name="Robins E."/>
            <person name="Roeun D.C."/>
            <person name="Rostovtseva N."/>
            <person name="Sadat M."/>
            <person name="Seas A."/>
            <person name="So E.J."/>
            <person name="Sogbesan C."/>
            <person name="Strumsky L.A."/>
            <person name="Sun J.L."/>
            <person name="Sutherland H.J."/>
            <person name="Tchakounte I."/>
            <person name="Tewell J.R."/>
            <person name="Thapa D.J."/>
            <person name="Tkach Y."/>
            <person name="Tran C.D."/>
            <person name="Tran V."/>
            <person name="Vithayathil T."/>
            <person name="Vivekanandan A."/>
            <person name="Wang S.R."/>
            <person name="White E."/>
            <person name="Yang A.L."/>
            <person name="Ye D.T."/>
            <person name="Yirenkyi M."/>
            <person name="Zarb J.S."/>
            <person name="Zhang S."/>
            <person name="Zhou M.T."/>
            <person name="Cao A."/>
            <person name="Nguyen K.M."/>
            <person name="Patel K."/>
            <person name="Patel P."/>
            <person name="Pennington E."/>
            <person name="Sendze O."/>
            <person name="Zahangir S."/>
            <person name="Correa-Mendez M."/>
            <person name="Fabian M.F."/>
            <person name="Liu S."/>
            <person name="Jethmalani Y."/>
            <person name="Nunn R."/>
            <person name="Prakash A."/>
            <person name="Louise T."/>
            <person name="Russell D.A."/>
            <person name="Hatfull G.F."/>
            <person name="Erill I."/>
            <person name="Caruso S.M."/>
        </authorList>
    </citation>
    <scope>NUCLEOTIDE SEQUENCE [LARGE SCALE GENOMIC DNA]</scope>
</reference>